<reference evidence="3" key="2">
    <citation type="submission" date="2021-04" db="EMBL/GenBank/DDBJ databases">
        <authorList>
            <person name="Gilroy R."/>
        </authorList>
    </citation>
    <scope>NUCLEOTIDE SEQUENCE</scope>
    <source>
        <strain evidence="3">ChiHjej11B10-19426</strain>
    </source>
</reference>
<dbReference type="InterPro" id="IPR016187">
    <property type="entry name" value="CTDL_fold"/>
</dbReference>
<reference evidence="3" key="1">
    <citation type="journal article" date="2021" name="PeerJ">
        <title>Extensive microbial diversity within the chicken gut microbiome revealed by metagenomics and culture.</title>
        <authorList>
            <person name="Gilroy R."/>
            <person name="Ravi A."/>
            <person name="Getino M."/>
            <person name="Pursley I."/>
            <person name="Horton D.L."/>
            <person name="Alikhan N.F."/>
            <person name="Baker D."/>
            <person name="Gharbi K."/>
            <person name="Hall N."/>
            <person name="Watson M."/>
            <person name="Adriaenssens E.M."/>
            <person name="Foster-Nyarko E."/>
            <person name="Jarju S."/>
            <person name="Secka A."/>
            <person name="Antonio M."/>
            <person name="Oren A."/>
            <person name="Chaudhuri R.R."/>
            <person name="La Ragione R."/>
            <person name="Hildebrand F."/>
            <person name="Pallen M.J."/>
        </authorList>
    </citation>
    <scope>NUCLEOTIDE SEQUENCE</scope>
    <source>
        <strain evidence="3">ChiHjej11B10-19426</strain>
    </source>
</reference>
<dbReference type="GO" id="GO:0120147">
    <property type="term" value="F:formylglycine-generating oxidase activity"/>
    <property type="evidence" value="ECO:0007669"/>
    <property type="project" value="TreeGrafter"/>
</dbReference>
<dbReference type="InterPro" id="IPR025049">
    <property type="entry name" value="Mfa-like_1"/>
</dbReference>
<evidence type="ECO:0000313" key="3">
    <source>
        <dbReference type="EMBL" id="HIZ14966.1"/>
    </source>
</evidence>
<evidence type="ECO:0000256" key="1">
    <source>
        <dbReference type="SAM" id="SignalP"/>
    </source>
</evidence>
<name>A0A9D2DDE7_9BACT</name>
<dbReference type="Gene3D" id="2.60.40.2620">
    <property type="entry name" value="Fimbrillin-like"/>
    <property type="match status" value="1"/>
</dbReference>
<comment type="caution">
    <text evidence="3">The sequence shown here is derived from an EMBL/GenBank/DDBJ whole genome shotgun (WGS) entry which is preliminary data.</text>
</comment>
<proteinExistence type="predicted"/>
<feature type="signal peptide" evidence="1">
    <location>
        <begin position="1"/>
        <end position="19"/>
    </location>
</feature>
<dbReference type="PROSITE" id="PS51257">
    <property type="entry name" value="PROKAR_LIPOPROTEIN"/>
    <property type="match status" value="1"/>
</dbReference>
<dbReference type="InterPro" id="IPR051043">
    <property type="entry name" value="Sulfatase_Mod_Factor_Kinase"/>
</dbReference>
<dbReference type="PANTHER" id="PTHR23150">
    <property type="entry name" value="SULFATASE MODIFYING FACTOR 1, 2"/>
    <property type="match status" value="1"/>
</dbReference>
<protein>
    <submittedName>
        <fullName evidence="3">SUMF1/EgtB/PvdO family nonheme iron enzyme</fullName>
    </submittedName>
</protein>
<dbReference type="Proteomes" id="UP000824014">
    <property type="component" value="Unassembled WGS sequence"/>
</dbReference>
<sequence length="540" mass="59190">MQSLPRFCFQMMAACTLLAACHQDEMTNRPPETLSDHAIRFEIGFAPTTRTETGADFKTTWTSGDRIGLFAAPAGEPLQSTGNPIHNVALTFDGTQWSGEAFWPEECETLDFYAYYPYDEAAEDPGAIAFAVHSDQQGINYALSDLMTATSAAVSQGATVALSFSHALSMVQVTVPASPYKSMGPDETLTVYLPGVHTRATLNLSGATPTVTTDTNDTPTTVTLYRVPADTAEGHIFRALLPAQTIEAEEGLFLFEHDARQLIRDTEAAVVETAAGRAETFERTLPANLYQTVLCKNGTFTMGANTNDLWADKIHTVILTRSFYITRYEITNIQFATFLNETGVGEDGKLPSGNYPDQPLVATHPWGRGLTWSEADGWQPNEGYADAPAICVSWYGADEFARWAGGALPTDAQWEYACRAGSDENYSFGADVTQLGNYCWYSDNKMGSGTHEVGLKLPNNWGLYDMHGNAAEWVADWLYYDSGIMIDPEHSGEEFNNYDQKLTRGGHYAETPLSCYSALSTPKSPDSCEPTVGFRIIFPL</sequence>
<organism evidence="3 4">
    <name type="scientific">Candidatus Tidjanibacter faecipullorum</name>
    <dbReference type="NCBI Taxonomy" id="2838766"/>
    <lineage>
        <taxon>Bacteria</taxon>
        <taxon>Pseudomonadati</taxon>
        <taxon>Bacteroidota</taxon>
        <taxon>Bacteroidia</taxon>
        <taxon>Bacteroidales</taxon>
        <taxon>Rikenellaceae</taxon>
        <taxon>Tidjanibacter</taxon>
    </lineage>
</organism>
<feature type="chain" id="PRO_5039249093" evidence="1">
    <location>
        <begin position="20"/>
        <end position="540"/>
    </location>
</feature>
<dbReference type="EMBL" id="DXCC01000010">
    <property type="protein sequence ID" value="HIZ14966.1"/>
    <property type="molecule type" value="Genomic_DNA"/>
</dbReference>
<gene>
    <name evidence="3" type="ORF">H9816_03525</name>
</gene>
<dbReference type="InterPro" id="IPR042278">
    <property type="entry name" value="Mfa-like_1_N"/>
</dbReference>
<dbReference type="Pfam" id="PF03781">
    <property type="entry name" value="FGE-sulfatase"/>
    <property type="match status" value="1"/>
</dbReference>
<keyword evidence="1" id="KW-0732">Signal</keyword>
<dbReference type="CDD" id="cd13120">
    <property type="entry name" value="BF2867_like_N"/>
    <property type="match status" value="1"/>
</dbReference>
<dbReference type="InterPro" id="IPR042095">
    <property type="entry name" value="SUMF_sf"/>
</dbReference>
<dbReference type="InterPro" id="IPR005532">
    <property type="entry name" value="SUMF_dom"/>
</dbReference>
<dbReference type="PANTHER" id="PTHR23150:SF19">
    <property type="entry name" value="FORMYLGLYCINE-GENERATING ENZYME"/>
    <property type="match status" value="1"/>
</dbReference>
<dbReference type="Pfam" id="PF13149">
    <property type="entry name" value="Mfa_like_1"/>
    <property type="match status" value="1"/>
</dbReference>
<dbReference type="SUPFAM" id="SSF56436">
    <property type="entry name" value="C-type lectin-like"/>
    <property type="match status" value="1"/>
</dbReference>
<evidence type="ECO:0000259" key="2">
    <source>
        <dbReference type="Pfam" id="PF03781"/>
    </source>
</evidence>
<dbReference type="Gene3D" id="3.90.1580.10">
    <property type="entry name" value="paralog of FGE (formylglycine-generating enzyme)"/>
    <property type="match status" value="1"/>
</dbReference>
<feature type="domain" description="Sulfatase-modifying factor enzyme-like" evidence="2">
    <location>
        <begin position="291"/>
        <end position="537"/>
    </location>
</feature>
<accession>A0A9D2DDE7</accession>
<dbReference type="AlphaFoldDB" id="A0A9D2DDE7"/>
<evidence type="ECO:0000313" key="4">
    <source>
        <dbReference type="Proteomes" id="UP000824014"/>
    </source>
</evidence>